<accession>A0A1W9I5M0</accession>
<keyword evidence="1 3" id="KW-0378">Hydrolase</keyword>
<dbReference type="Pfam" id="PF00795">
    <property type="entry name" value="CN_hydrolase"/>
    <property type="match status" value="1"/>
</dbReference>
<evidence type="ECO:0000259" key="2">
    <source>
        <dbReference type="PROSITE" id="PS50263"/>
    </source>
</evidence>
<dbReference type="SUPFAM" id="SSF56317">
    <property type="entry name" value="Carbon-nitrogen hydrolase"/>
    <property type="match status" value="1"/>
</dbReference>
<protein>
    <submittedName>
        <fullName evidence="3">Carbon-nitrogen hydrolase</fullName>
    </submittedName>
</protein>
<dbReference type="EMBL" id="LWDL01000001">
    <property type="protein sequence ID" value="OQW54781.1"/>
    <property type="molecule type" value="Genomic_DNA"/>
</dbReference>
<dbReference type="PANTHER" id="PTHR23088">
    <property type="entry name" value="NITRILASE-RELATED"/>
    <property type="match status" value="1"/>
</dbReference>
<evidence type="ECO:0000313" key="4">
    <source>
        <dbReference type="Proteomes" id="UP000192872"/>
    </source>
</evidence>
<dbReference type="RefSeq" id="WP_376800539.1">
    <property type="nucleotide sequence ID" value="NZ_DBNB01000011.1"/>
</dbReference>
<evidence type="ECO:0000256" key="1">
    <source>
        <dbReference type="ARBA" id="ARBA00022801"/>
    </source>
</evidence>
<organism evidence="3 4">
    <name type="scientific">Candidatus Raskinella chloraquaticus</name>
    <dbReference type="NCBI Taxonomy" id="1951219"/>
    <lineage>
        <taxon>Bacteria</taxon>
        <taxon>Pseudomonadati</taxon>
        <taxon>Pseudomonadota</taxon>
        <taxon>Alphaproteobacteria</taxon>
        <taxon>Hyphomicrobiales</taxon>
        <taxon>Phreatobacteraceae</taxon>
        <taxon>Candidatus Raskinella</taxon>
    </lineage>
</organism>
<dbReference type="CDD" id="cd07572">
    <property type="entry name" value="nit"/>
    <property type="match status" value="1"/>
</dbReference>
<dbReference type="AlphaFoldDB" id="A0A1W9I5M0"/>
<dbReference type="InterPro" id="IPR045254">
    <property type="entry name" value="Nit1/2_C-N_Hydrolase"/>
</dbReference>
<feature type="domain" description="CN hydrolase" evidence="2">
    <location>
        <begin position="1"/>
        <end position="254"/>
    </location>
</feature>
<dbReference type="PROSITE" id="PS50263">
    <property type="entry name" value="CN_HYDROLASE"/>
    <property type="match status" value="1"/>
</dbReference>
<dbReference type="InterPro" id="IPR003010">
    <property type="entry name" value="C-N_Hydrolase"/>
</dbReference>
<gene>
    <name evidence="3" type="ORF">A4S15_04090</name>
</gene>
<reference evidence="3 4" key="1">
    <citation type="journal article" date="2017" name="Water Res.">
        <title>Comammox in drinking water systems.</title>
        <authorList>
            <person name="Wang Y."/>
            <person name="Ma L."/>
            <person name="Mao Y."/>
            <person name="Jiang X."/>
            <person name="Xia Y."/>
            <person name="Yu K."/>
            <person name="Li B."/>
            <person name="Zhang T."/>
        </authorList>
    </citation>
    <scope>NUCLEOTIDE SEQUENCE [LARGE SCALE GENOMIC DNA]</scope>
    <source>
        <strain evidence="3">SG_bin8</strain>
    </source>
</reference>
<sequence length="285" mass="31531">MKIALIQMNSVSDKAANIAEASRLIDQAVASEKPDWILLPEHFNWAGGGTKDKIAHADQVPGGEAYEAIRQLAIRHRIWIHAGSLLEAIPGEERVYNTTCVFNRDGKEVARYRKIHLFDIVTPDGVEYRESATIRGGRDIVTYDCEGFRIGCTICYDLRFAELFQALVDAGANVIAVPSSFTVQTGKDHWDVLLRARAIETQAYVLAAGQCGFFTSARGDKRLTYGHSLAADPWGHVIAKASDGPGIVTARLDKAMIERVRRDMPVDQHRIIGREAMKSRLIAAE</sequence>
<dbReference type="PANTHER" id="PTHR23088:SF27">
    <property type="entry name" value="DEAMINATED GLUTATHIONE AMIDASE"/>
    <property type="match status" value="1"/>
</dbReference>
<dbReference type="Proteomes" id="UP000192872">
    <property type="component" value="Unassembled WGS sequence"/>
</dbReference>
<dbReference type="STRING" id="1827387.A4S15_04090"/>
<comment type="caution">
    <text evidence="3">The sequence shown here is derived from an EMBL/GenBank/DDBJ whole genome shotgun (WGS) entry which is preliminary data.</text>
</comment>
<proteinExistence type="predicted"/>
<dbReference type="GO" id="GO:0016811">
    <property type="term" value="F:hydrolase activity, acting on carbon-nitrogen (but not peptide) bonds, in linear amides"/>
    <property type="evidence" value="ECO:0007669"/>
    <property type="project" value="InterPro"/>
</dbReference>
<evidence type="ECO:0000313" key="3">
    <source>
        <dbReference type="EMBL" id="OQW54781.1"/>
    </source>
</evidence>
<name>A0A1W9I5M0_9HYPH</name>
<dbReference type="InterPro" id="IPR036526">
    <property type="entry name" value="C-N_Hydrolase_sf"/>
</dbReference>
<dbReference type="Gene3D" id="3.60.110.10">
    <property type="entry name" value="Carbon-nitrogen hydrolase"/>
    <property type="match status" value="1"/>
</dbReference>